<keyword evidence="7" id="KW-0560">Oxidoreductase</keyword>
<name>I7M0H6_TETTS</name>
<dbReference type="InterPro" id="IPR029320">
    <property type="entry name" value="Acyl-CoA_ox_N"/>
</dbReference>
<dbReference type="GO" id="GO:0005504">
    <property type="term" value="F:fatty acid binding"/>
    <property type="evidence" value="ECO:0007669"/>
    <property type="project" value="TreeGrafter"/>
</dbReference>
<protein>
    <submittedName>
        <fullName evidence="13">Acyl-coenzyme A oxidase, putative</fullName>
    </submittedName>
</protein>
<dbReference type="Gene3D" id="1.10.540.10">
    <property type="entry name" value="Acyl-CoA dehydrogenase/oxidase, N-terminal domain"/>
    <property type="match status" value="1"/>
</dbReference>
<feature type="domain" description="Acyl-CoA oxidase C-alpha1" evidence="12">
    <location>
        <begin position="321"/>
        <end position="424"/>
    </location>
</feature>
<dbReference type="InterPro" id="IPR036250">
    <property type="entry name" value="AcylCo_DH-like_C"/>
</dbReference>
<dbReference type="InParanoid" id="I7M0H6"/>
<dbReference type="KEGG" id="tet:TTHERM_00070980"/>
<feature type="domain" description="Acyl-CoA oxidase C-terminal" evidence="10">
    <location>
        <begin position="475"/>
        <end position="608"/>
    </location>
</feature>
<keyword evidence="4" id="KW-0285">Flavoprotein</keyword>
<proteinExistence type="inferred from homology"/>
<dbReference type="SUPFAM" id="SSF56645">
    <property type="entry name" value="Acyl-CoA dehydrogenase NM domain-like"/>
    <property type="match status" value="1"/>
</dbReference>
<keyword evidence="5" id="KW-0274">FAD</keyword>
<evidence type="ECO:0000256" key="9">
    <source>
        <dbReference type="ARBA" id="ARBA00023140"/>
    </source>
</evidence>
<dbReference type="PANTHER" id="PTHR10909:SF250">
    <property type="entry name" value="PEROXISOMAL ACYL-COENZYME A OXIDASE 1"/>
    <property type="match status" value="1"/>
</dbReference>
<dbReference type="InterPro" id="IPR012258">
    <property type="entry name" value="Acyl-CoA_oxidase"/>
</dbReference>
<reference evidence="14" key="1">
    <citation type="journal article" date="2006" name="PLoS Biol.">
        <title>Macronuclear genome sequence of the ciliate Tetrahymena thermophila, a model eukaryote.</title>
        <authorList>
            <person name="Eisen J.A."/>
            <person name="Coyne R.S."/>
            <person name="Wu M."/>
            <person name="Wu D."/>
            <person name="Thiagarajan M."/>
            <person name="Wortman J.R."/>
            <person name="Badger J.H."/>
            <person name="Ren Q."/>
            <person name="Amedeo P."/>
            <person name="Jones K.M."/>
            <person name="Tallon L.J."/>
            <person name="Delcher A.L."/>
            <person name="Salzberg S.L."/>
            <person name="Silva J.C."/>
            <person name="Haas B.J."/>
            <person name="Majoros W.H."/>
            <person name="Farzad M."/>
            <person name="Carlton J.M."/>
            <person name="Smith R.K. Jr."/>
            <person name="Garg J."/>
            <person name="Pearlman R.E."/>
            <person name="Karrer K.M."/>
            <person name="Sun L."/>
            <person name="Manning G."/>
            <person name="Elde N.C."/>
            <person name="Turkewitz A.P."/>
            <person name="Asai D.J."/>
            <person name="Wilkes D.E."/>
            <person name="Wang Y."/>
            <person name="Cai H."/>
            <person name="Collins K."/>
            <person name="Stewart B.A."/>
            <person name="Lee S.R."/>
            <person name="Wilamowska K."/>
            <person name="Weinberg Z."/>
            <person name="Ruzzo W.L."/>
            <person name="Wloga D."/>
            <person name="Gaertig J."/>
            <person name="Frankel J."/>
            <person name="Tsao C.-C."/>
            <person name="Gorovsky M.A."/>
            <person name="Keeling P.J."/>
            <person name="Waller R.F."/>
            <person name="Patron N.J."/>
            <person name="Cherry J.M."/>
            <person name="Stover N.A."/>
            <person name="Krieger C.J."/>
            <person name="del Toro C."/>
            <person name="Ryder H.F."/>
            <person name="Williamson S.C."/>
            <person name="Barbeau R.A."/>
            <person name="Hamilton E.P."/>
            <person name="Orias E."/>
        </authorList>
    </citation>
    <scope>NUCLEOTIDE SEQUENCE [LARGE SCALE GENOMIC DNA]</scope>
    <source>
        <strain evidence="14">SB210</strain>
    </source>
</reference>
<dbReference type="Proteomes" id="UP000009168">
    <property type="component" value="Unassembled WGS sequence"/>
</dbReference>
<dbReference type="RefSeq" id="XP_001007836.2">
    <property type="nucleotide sequence ID" value="XM_001007836.3"/>
</dbReference>
<evidence type="ECO:0000256" key="6">
    <source>
        <dbReference type="ARBA" id="ARBA00022832"/>
    </source>
</evidence>
<dbReference type="Pfam" id="PF22924">
    <property type="entry name" value="ACOX_C_alpha1"/>
    <property type="match status" value="1"/>
</dbReference>
<dbReference type="OMA" id="NDEYQAD"/>
<dbReference type="SUPFAM" id="SSF47203">
    <property type="entry name" value="Acyl-CoA dehydrogenase C-terminal domain-like"/>
    <property type="match status" value="1"/>
</dbReference>
<keyword evidence="6" id="KW-0276">Fatty acid metabolism</keyword>
<feature type="domain" description="Acyl-coenzyme A oxidase N-terminal" evidence="11">
    <location>
        <begin position="41"/>
        <end position="116"/>
    </location>
</feature>
<dbReference type="InterPro" id="IPR037069">
    <property type="entry name" value="AcylCoA_DH/ox_N_sf"/>
</dbReference>
<evidence type="ECO:0000256" key="2">
    <source>
        <dbReference type="ARBA" id="ARBA00004275"/>
    </source>
</evidence>
<evidence type="ECO:0000259" key="10">
    <source>
        <dbReference type="Pfam" id="PF01756"/>
    </source>
</evidence>
<evidence type="ECO:0000256" key="7">
    <source>
        <dbReference type="ARBA" id="ARBA00023002"/>
    </source>
</evidence>
<keyword evidence="14" id="KW-1185">Reference proteome</keyword>
<dbReference type="Pfam" id="PF01756">
    <property type="entry name" value="ACOX"/>
    <property type="match status" value="1"/>
</dbReference>
<dbReference type="InterPro" id="IPR002655">
    <property type="entry name" value="Acyl-CoA_oxidase_C"/>
</dbReference>
<dbReference type="EMBL" id="GG662853">
    <property type="protein sequence ID" value="EAR87591.2"/>
    <property type="molecule type" value="Genomic_DNA"/>
</dbReference>
<dbReference type="AlphaFoldDB" id="I7M0H6"/>
<comment type="cofactor">
    <cofactor evidence="1">
        <name>FAD</name>
        <dbReference type="ChEBI" id="CHEBI:57692"/>
    </cofactor>
</comment>
<evidence type="ECO:0000313" key="14">
    <source>
        <dbReference type="Proteomes" id="UP000009168"/>
    </source>
</evidence>
<evidence type="ECO:0000259" key="12">
    <source>
        <dbReference type="Pfam" id="PF22924"/>
    </source>
</evidence>
<dbReference type="HOGENOM" id="CLU_420665_0_0_1"/>
<evidence type="ECO:0000256" key="4">
    <source>
        <dbReference type="ARBA" id="ARBA00022630"/>
    </source>
</evidence>
<comment type="subcellular location">
    <subcellularLocation>
        <location evidence="2">Peroxisome</location>
    </subcellularLocation>
</comment>
<dbReference type="GeneID" id="7832594"/>
<dbReference type="GO" id="GO:0055088">
    <property type="term" value="P:lipid homeostasis"/>
    <property type="evidence" value="ECO:0007669"/>
    <property type="project" value="TreeGrafter"/>
</dbReference>
<dbReference type="GO" id="GO:0005777">
    <property type="term" value="C:peroxisome"/>
    <property type="evidence" value="ECO:0007669"/>
    <property type="project" value="UniProtKB-SubCell"/>
</dbReference>
<evidence type="ECO:0000313" key="13">
    <source>
        <dbReference type="EMBL" id="EAR87591.2"/>
    </source>
</evidence>
<sequence>MDLRTLYNKAILGENLYQQVKQARSELYSKYPDSTPFVGKMFSMNQKEGFIKLAKNFKNLAAIMKGKDQQLIQNMHLVTEIGVLFLHFNAFLSTIQMLGTPEQVKYWENLALNFQVLGAYAQTEMGHGSDVQGLLSRADYDLETDSFILNSQDPKSGKYWPGVLGINCTHCVFQAQTFVKGQYIGVQTFVVPIRDKNNQMKQYPGVEAGDIGPKFGFQYTDNGYLYLKNYRIPRENLLMRYCQVSKDGSFKIAGKKAIKLGYGSMLNLRVILVASFCFGALSSTHLAYHNRELAKKYCEETYHLQKKQIGIRDIYFKEDFARMTSYLMSSLKLKEMYARYQKAIQQDDPNILSILAEIHILSAGFKACSSWAQLQTVRQNLIYNDPIGHLNWSGQPQRLGDSIPAPTYEGDNHVLLQQTGKYLLKLFMVIQKAKKSKESLSDKEKFMLGGELSFFVDCAFQRKAVDVLHNLNMNDFESVMKALEMTLFLYIQDVAQSIYSEIKTGEKPIHKLLNEQYQDRIVNYSKFFIHVMNVRFCRSYLLQNSFESKTEKTLQTLLHIYLLSMVDLYKVLMFTYQLSNASKLAPIANLKYQLYTQINDKFLIDSFENPIKEFQNSNSVDVFEKESQNIEAYLTETFTELANEQQKQTPRL</sequence>
<dbReference type="OrthoDB" id="434460at2759"/>
<keyword evidence="9" id="KW-0576">Peroxisome</keyword>
<keyword evidence="8" id="KW-0443">Lipid metabolism</keyword>
<dbReference type="InterPro" id="IPR009100">
    <property type="entry name" value="AcylCoA_DH/oxidase_NM_dom_sf"/>
</dbReference>
<organism evidence="13 14">
    <name type="scientific">Tetrahymena thermophila (strain SB210)</name>
    <dbReference type="NCBI Taxonomy" id="312017"/>
    <lineage>
        <taxon>Eukaryota</taxon>
        <taxon>Sar</taxon>
        <taxon>Alveolata</taxon>
        <taxon>Ciliophora</taxon>
        <taxon>Intramacronucleata</taxon>
        <taxon>Oligohymenophorea</taxon>
        <taxon>Hymenostomatida</taxon>
        <taxon>Tetrahymenina</taxon>
        <taxon>Tetrahymenidae</taxon>
        <taxon>Tetrahymena</taxon>
    </lineage>
</organism>
<dbReference type="InterPro" id="IPR055060">
    <property type="entry name" value="ACOX_C_alpha1"/>
</dbReference>
<evidence type="ECO:0000259" key="11">
    <source>
        <dbReference type="Pfam" id="PF14749"/>
    </source>
</evidence>
<evidence type="ECO:0000256" key="5">
    <source>
        <dbReference type="ARBA" id="ARBA00022827"/>
    </source>
</evidence>
<dbReference type="Gene3D" id="1.20.140.10">
    <property type="entry name" value="Butyryl-CoA Dehydrogenase, subunit A, domain 3"/>
    <property type="match status" value="1"/>
</dbReference>
<comment type="similarity">
    <text evidence="3">Belongs to the acyl-CoA oxidase family.</text>
</comment>
<dbReference type="GO" id="GO:0071949">
    <property type="term" value="F:FAD binding"/>
    <property type="evidence" value="ECO:0007669"/>
    <property type="project" value="InterPro"/>
</dbReference>
<dbReference type="GO" id="GO:0033540">
    <property type="term" value="P:fatty acid beta-oxidation using acyl-CoA oxidase"/>
    <property type="evidence" value="ECO:0007669"/>
    <property type="project" value="TreeGrafter"/>
</dbReference>
<dbReference type="GO" id="GO:0003997">
    <property type="term" value="F:acyl-CoA oxidase activity"/>
    <property type="evidence" value="ECO:0007669"/>
    <property type="project" value="InterPro"/>
</dbReference>
<evidence type="ECO:0000256" key="8">
    <source>
        <dbReference type="ARBA" id="ARBA00023098"/>
    </source>
</evidence>
<dbReference type="STRING" id="312017.I7M0H6"/>
<dbReference type="eggNOG" id="KOG0136">
    <property type="taxonomic scope" value="Eukaryota"/>
</dbReference>
<evidence type="ECO:0000256" key="1">
    <source>
        <dbReference type="ARBA" id="ARBA00001974"/>
    </source>
</evidence>
<gene>
    <name evidence="13" type="ORF">TTHERM_00070980</name>
</gene>
<dbReference type="Gene3D" id="2.40.110.10">
    <property type="entry name" value="Butyryl-CoA Dehydrogenase, subunit A, domain 2"/>
    <property type="match status" value="1"/>
</dbReference>
<dbReference type="Pfam" id="PF14749">
    <property type="entry name" value="Acyl-CoA_ox_N"/>
    <property type="match status" value="1"/>
</dbReference>
<accession>I7M0H6</accession>
<dbReference type="InterPro" id="IPR046373">
    <property type="entry name" value="Acyl-CoA_Oxase/DH_mid-dom_sf"/>
</dbReference>
<evidence type="ECO:0000256" key="3">
    <source>
        <dbReference type="ARBA" id="ARBA00006288"/>
    </source>
</evidence>
<dbReference type="PANTHER" id="PTHR10909">
    <property type="entry name" value="ELECTRON TRANSPORT OXIDOREDUCTASE"/>
    <property type="match status" value="1"/>
</dbReference>